<keyword evidence="2" id="KW-1185">Reference proteome</keyword>
<evidence type="ECO:0000313" key="2">
    <source>
        <dbReference type="Proteomes" id="UP000324209"/>
    </source>
</evidence>
<dbReference type="OrthoDB" id="9914675at2"/>
<organism evidence="1 2">
    <name type="scientific">Oceanispirochaeta crateris</name>
    <dbReference type="NCBI Taxonomy" id="2518645"/>
    <lineage>
        <taxon>Bacteria</taxon>
        <taxon>Pseudomonadati</taxon>
        <taxon>Spirochaetota</taxon>
        <taxon>Spirochaetia</taxon>
        <taxon>Spirochaetales</taxon>
        <taxon>Spirochaetaceae</taxon>
        <taxon>Oceanispirochaeta</taxon>
    </lineage>
</organism>
<name>A0A5C1QPG4_9SPIO</name>
<dbReference type="AlphaFoldDB" id="A0A5C1QPG4"/>
<sequence length="100" mass="11381">MPGLFDTADMRPLYFIPDITSPIVSDHASEGGVYFSVCPVQPEDLNIRVYCNMACRYLSRGFSWEDVLIKLGLSGEDLLKPHFEKYTGMSPELFALWSRK</sequence>
<evidence type="ECO:0008006" key="3">
    <source>
        <dbReference type="Google" id="ProtNLM"/>
    </source>
</evidence>
<protein>
    <recommendedName>
        <fullName evidence="3">AraC family transcriptional regulator</fullName>
    </recommendedName>
</protein>
<dbReference type="EMBL" id="CP036150">
    <property type="protein sequence ID" value="QEN08474.1"/>
    <property type="molecule type" value="Genomic_DNA"/>
</dbReference>
<dbReference type="Proteomes" id="UP000324209">
    <property type="component" value="Chromosome"/>
</dbReference>
<reference evidence="1 2" key="1">
    <citation type="submission" date="2019-02" db="EMBL/GenBank/DDBJ databases">
        <title>Complete Genome Sequence and Methylome Analysis of free living Spirochaetas.</title>
        <authorList>
            <person name="Fomenkov A."/>
            <person name="Dubinina G."/>
            <person name="Leshcheva N."/>
            <person name="Mikheeva N."/>
            <person name="Grabovich M."/>
            <person name="Vincze T."/>
            <person name="Roberts R.J."/>
        </authorList>
    </citation>
    <scope>NUCLEOTIDE SEQUENCE [LARGE SCALE GENOMIC DNA]</scope>
    <source>
        <strain evidence="1 2">K2</strain>
    </source>
</reference>
<dbReference type="RefSeq" id="WP_149486555.1">
    <property type="nucleotide sequence ID" value="NZ_CP036150.1"/>
</dbReference>
<gene>
    <name evidence="1" type="ORF">EXM22_10930</name>
</gene>
<dbReference type="KEGG" id="ock:EXM22_10930"/>
<evidence type="ECO:0000313" key="1">
    <source>
        <dbReference type="EMBL" id="QEN08474.1"/>
    </source>
</evidence>
<accession>A0A5C1QPG4</accession>
<proteinExistence type="predicted"/>